<dbReference type="AlphaFoldDB" id="A0A1V9FHQ4"/>
<dbReference type="STRING" id="550983.A4R26_23680"/>
<dbReference type="NCBIfam" id="TIGR02937">
    <property type="entry name" value="sigma70-ECF"/>
    <property type="match status" value="1"/>
</dbReference>
<dbReference type="InterPro" id="IPR014284">
    <property type="entry name" value="RNA_pol_sigma-70_dom"/>
</dbReference>
<dbReference type="Pfam" id="PF04542">
    <property type="entry name" value="Sigma70_r2"/>
    <property type="match status" value="1"/>
</dbReference>
<feature type="domain" description="RNA polymerase sigma-70 region 2" evidence="6">
    <location>
        <begin position="26"/>
        <end position="95"/>
    </location>
</feature>
<reference evidence="8" key="1">
    <citation type="submission" date="2016-04" db="EMBL/GenBank/DDBJ databases">
        <authorList>
            <person name="Chen L."/>
            <person name="Zhuang W."/>
            <person name="Wang G."/>
        </authorList>
    </citation>
    <scope>NUCLEOTIDE SEQUENCE [LARGE SCALE GENOMIC DNA]</scope>
    <source>
        <strain evidence="8">208</strain>
    </source>
</reference>
<dbReference type="EMBL" id="LWBP01000190">
    <property type="protein sequence ID" value="OQP57908.1"/>
    <property type="molecule type" value="Genomic_DNA"/>
</dbReference>
<dbReference type="InterPro" id="IPR039425">
    <property type="entry name" value="RNA_pol_sigma-70-like"/>
</dbReference>
<dbReference type="InterPro" id="IPR013325">
    <property type="entry name" value="RNA_pol_sigma_r2"/>
</dbReference>
<dbReference type="GO" id="GO:0006352">
    <property type="term" value="P:DNA-templated transcription initiation"/>
    <property type="evidence" value="ECO:0007669"/>
    <property type="project" value="InterPro"/>
</dbReference>
<dbReference type="InterPro" id="IPR013324">
    <property type="entry name" value="RNA_pol_sigma_r3/r4-like"/>
</dbReference>
<proteinExistence type="inferred from homology"/>
<accession>A0A1V9FHQ4</accession>
<dbReference type="InterPro" id="IPR007627">
    <property type="entry name" value="RNA_pol_sigma70_r2"/>
</dbReference>
<evidence type="ECO:0000256" key="4">
    <source>
        <dbReference type="ARBA" id="ARBA00023125"/>
    </source>
</evidence>
<keyword evidence="8" id="KW-1185">Reference proteome</keyword>
<dbReference type="OrthoDB" id="1099849at2"/>
<evidence type="ECO:0000256" key="3">
    <source>
        <dbReference type="ARBA" id="ARBA00023082"/>
    </source>
</evidence>
<keyword evidence="4" id="KW-0238">DNA-binding</keyword>
<comment type="caution">
    <text evidence="7">The sequence shown here is derived from an EMBL/GenBank/DDBJ whole genome shotgun (WGS) entry which is preliminary data.</text>
</comment>
<dbReference type="PANTHER" id="PTHR43133">
    <property type="entry name" value="RNA POLYMERASE ECF-TYPE SIGMA FACTO"/>
    <property type="match status" value="1"/>
</dbReference>
<keyword evidence="2" id="KW-0805">Transcription regulation</keyword>
<keyword evidence="3" id="KW-0731">Sigma factor</keyword>
<protein>
    <submittedName>
        <fullName evidence="7">RNA polymerase subunit sigma-70</fullName>
    </submittedName>
</protein>
<evidence type="ECO:0000313" key="7">
    <source>
        <dbReference type="EMBL" id="OQP57908.1"/>
    </source>
</evidence>
<dbReference type="GO" id="GO:0016987">
    <property type="term" value="F:sigma factor activity"/>
    <property type="evidence" value="ECO:0007669"/>
    <property type="project" value="UniProtKB-KW"/>
</dbReference>
<evidence type="ECO:0000256" key="2">
    <source>
        <dbReference type="ARBA" id="ARBA00023015"/>
    </source>
</evidence>
<evidence type="ECO:0000256" key="1">
    <source>
        <dbReference type="ARBA" id="ARBA00010641"/>
    </source>
</evidence>
<sequence>MATVIHTDQRYITALLHNDVVIVREIYTKYAARVKHYIMANNGDADDAADIFQEALIDIYNQAKNKQLQLTCPFEPFLLLICKRKWLNLLKKRGREPVTNDADDVSIGEDVFALAEQMQQSDRRLQVFLQCFEKLGDGCKEIIRKCLGGEELASIAEQLKVTYGYLRKKKSECMAALTKMIHSQLPE</sequence>
<dbReference type="SUPFAM" id="SSF88659">
    <property type="entry name" value="Sigma3 and sigma4 domains of RNA polymerase sigma factors"/>
    <property type="match status" value="1"/>
</dbReference>
<name>A0A1V9FHQ4_9BACT</name>
<dbReference type="SUPFAM" id="SSF88946">
    <property type="entry name" value="Sigma2 domain of RNA polymerase sigma factors"/>
    <property type="match status" value="1"/>
</dbReference>
<evidence type="ECO:0000313" key="8">
    <source>
        <dbReference type="Proteomes" id="UP000192276"/>
    </source>
</evidence>
<dbReference type="PANTHER" id="PTHR43133:SF8">
    <property type="entry name" value="RNA POLYMERASE SIGMA FACTOR HI_1459-RELATED"/>
    <property type="match status" value="1"/>
</dbReference>
<comment type="similarity">
    <text evidence="1">Belongs to the sigma-70 factor family. ECF subfamily.</text>
</comment>
<dbReference type="Proteomes" id="UP000192276">
    <property type="component" value="Unassembled WGS sequence"/>
</dbReference>
<keyword evidence="5" id="KW-0804">Transcription</keyword>
<organism evidence="7 8">
    <name type="scientific">Niastella populi</name>
    <dbReference type="NCBI Taxonomy" id="550983"/>
    <lineage>
        <taxon>Bacteria</taxon>
        <taxon>Pseudomonadati</taxon>
        <taxon>Bacteroidota</taxon>
        <taxon>Chitinophagia</taxon>
        <taxon>Chitinophagales</taxon>
        <taxon>Chitinophagaceae</taxon>
        <taxon>Niastella</taxon>
    </lineage>
</organism>
<gene>
    <name evidence="7" type="ORF">A4R26_23680</name>
</gene>
<dbReference type="GO" id="GO:0003677">
    <property type="term" value="F:DNA binding"/>
    <property type="evidence" value="ECO:0007669"/>
    <property type="project" value="UniProtKB-KW"/>
</dbReference>
<evidence type="ECO:0000256" key="5">
    <source>
        <dbReference type="ARBA" id="ARBA00023163"/>
    </source>
</evidence>
<evidence type="ECO:0000259" key="6">
    <source>
        <dbReference type="Pfam" id="PF04542"/>
    </source>
</evidence>
<dbReference type="Gene3D" id="1.10.1740.10">
    <property type="match status" value="1"/>
</dbReference>